<accession>A0ABP0P9W2</accession>
<sequence length="355" mass="39705">MSFVESELDFRWKCVAPQVVQRVRAQSEFGRQPNWSMIPMIVKSNADDVRQEELAFRLLKWFERVFKRHNPKLWLQPFLIIATTHDGGVLEVVTNAISISDLKKTYGSKWVSLRRYFEDSFTGDDQPHGFGREKSVSFRTAKLNFIYSMAAYSVVCYVLAIRDRHNGNIMLNDEGHVLHVDFGFMLCGAPGGKAMQHIGGFEHSAGFKLTNESSRPVTDATGPVTDGGNLPVFAHEVLRPVTMLVEVLGPTDGSEFQVFRSAILDGMRAVRSHAQELLGLVQLSMLGSENSQMNCFCHPRGYPEAVLEDICDRLGLFGAWKGLDCHCSLPPGMVPTVWRRCSLTHTNGSHQVGEG</sequence>
<proteinExistence type="predicted"/>
<dbReference type="PANTHER" id="PTHR10048:SF22">
    <property type="entry name" value="PHOSPHATIDYLINOSITOL 4-KINASE BETA"/>
    <property type="match status" value="1"/>
</dbReference>
<dbReference type="InterPro" id="IPR015433">
    <property type="entry name" value="PI3/4_kinase"/>
</dbReference>
<reference evidence="4 5" key="1">
    <citation type="submission" date="2024-02" db="EMBL/GenBank/DDBJ databases">
        <authorList>
            <person name="Chen Y."/>
            <person name="Shah S."/>
            <person name="Dougan E. K."/>
            <person name="Thang M."/>
            <person name="Chan C."/>
        </authorList>
    </citation>
    <scope>NUCLEOTIDE SEQUENCE [LARGE SCALE GENOMIC DNA]</scope>
</reference>
<dbReference type="Proteomes" id="UP001642464">
    <property type="component" value="Unassembled WGS sequence"/>
</dbReference>
<evidence type="ECO:0000256" key="1">
    <source>
        <dbReference type="ARBA" id="ARBA00022679"/>
    </source>
</evidence>
<evidence type="ECO:0000259" key="3">
    <source>
        <dbReference type="PROSITE" id="PS50290"/>
    </source>
</evidence>
<dbReference type="Gene3D" id="1.10.1070.11">
    <property type="entry name" value="Phosphatidylinositol 3-/4-kinase, catalytic domain"/>
    <property type="match status" value="1"/>
</dbReference>
<dbReference type="PROSITE" id="PS00916">
    <property type="entry name" value="PI3_4_KINASE_2"/>
    <property type="match status" value="1"/>
</dbReference>
<organism evidence="4 5">
    <name type="scientific">Durusdinium trenchii</name>
    <dbReference type="NCBI Taxonomy" id="1381693"/>
    <lineage>
        <taxon>Eukaryota</taxon>
        <taxon>Sar</taxon>
        <taxon>Alveolata</taxon>
        <taxon>Dinophyceae</taxon>
        <taxon>Suessiales</taxon>
        <taxon>Symbiodiniaceae</taxon>
        <taxon>Durusdinium</taxon>
    </lineage>
</organism>
<dbReference type="SUPFAM" id="SSF56112">
    <property type="entry name" value="Protein kinase-like (PK-like)"/>
    <property type="match status" value="1"/>
</dbReference>
<feature type="domain" description="PI3K/PI4K catalytic" evidence="3">
    <location>
        <begin position="3"/>
        <end position="335"/>
    </location>
</feature>
<protein>
    <submittedName>
        <fullName evidence="4">Phosphatidylinositol 4-kinase (PI4-kinase) (PtdIns-4-kinase) (PI4K-alpha)</fullName>
    </submittedName>
</protein>
<keyword evidence="1" id="KW-0808">Transferase</keyword>
<dbReference type="Pfam" id="PF00454">
    <property type="entry name" value="PI3_PI4_kinase"/>
    <property type="match status" value="1"/>
</dbReference>
<keyword evidence="5" id="KW-1185">Reference proteome</keyword>
<dbReference type="InterPro" id="IPR018936">
    <property type="entry name" value="PI3/4_kinase_CS"/>
</dbReference>
<name>A0ABP0P9W2_9DINO</name>
<gene>
    <name evidence="4" type="ORF">SCF082_LOCUS35640</name>
</gene>
<dbReference type="SMART" id="SM00146">
    <property type="entry name" value="PI3Kc"/>
    <property type="match status" value="1"/>
</dbReference>
<dbReference type="InterPro" id="IPR000403">
    <property type="entry name" value="PI3/4_kinase_cat_dom"/>
</dbReference>
<dbReference type="PROSITE" id="PS50290">
    <property type="entry name" value="PI3_4_KINASE_3"/>
    <property type="match status" value="1"/>
</dbReference>
<keyword evidence="2" id="KW-0418">Kinase</keyword>
<dbReference type="PANTHER" id="PTHR10048">
    <property type="entry name" value="PHOSPHATIDYLINOSITOL KINASE"/>
    <property type="match status" value="1"/>
</dbReference>
<dbReference type="InterPro" id="IPR036940">
    <property type="entry name" value="PI3/4_kinase_cat_sf"/>
</dbReference>
<dbReference type="InterPro" id="IPR011009">
    <property type="entry name" value="Kinase-like_dom_sf"/>
</dbReference>
<evidence type="ECO:0000313" key="5">
    <source>
        <dbReference type="Proteomes" id="UP001642464"/>
    </source>
</evidence>
<evidence type="ECO:0000256" key="2">
    <source>
        <dbReference type="ARBA" id="ARBA00022777"/>
    </source>
</evidence>
<evidence type="ECO:0000313" key="4">
    <source>
        <dbReference type="EMBL" id="CAK9072486.1"/>
    </source>
</evidence>
<dbReference type="Gene3D" id="3.30.1010.10">
    <property type="entry name" value="Phosphatidylinositol 3-kinase Catalytic Subunit, Chain A, domain 4"/>
    <property type="match status" value="1"/>
</dbReference>
<comment type="caution">
    <text evidence="4">The sequence shown here is derived from an EMBL/GenBank/DDBJ whole genome shotgun (WGS) entry which is preliminary data.</text>
</comment>
<dbReference type="EMBL" id="CAXAMM010034224">
    <property type="protein sequence ID" value="CAK9072486.1"/>
    <property type="molecule type" value="Genomic_DNA"/>
</dbReference>